<comment type="caution">
    <text evidence="1">The sequence shown here is derived from an EMBL/GenBank/DDBJ whole genome shotgun (WGS) entry which is preliminary data.</text>
</comment>
<name>A0ABS8TEB7_DATST</name>
<evidence type="ECO:0008006" key="3">
    <source>
        <dbReference type="Google" id="ProtNLM"/>
    </source>
</evidence>
<dbReference type="PANTHER" id="PTHR47723:SF19">
    <property type="entry name" value="POLYNUCLEOTIDYL TRANSFERASE, RIBONUCLEASE H-LIKE SUPERFAMILY PROTEIN"/>
    <property type="match status" value="1"/>
</dbReference>
<reference evidence="1 2" key="1">
    <citation type="journal article" date="2021" name="BMC Genomics">
        <title>Datura genome reveals duplications of psychoactive alkaloid biosynthetic genes and high mutation rate following tissue culture.</title>
        <authorList>
            <person name="Rajewski A."/>
            <person name="Carter-House D."/>
            <person name="Stajich J."/>
            <person name="Litt A."/>
        </authorList>
    </citation>
    <scope>NUCLEOTIDE SEQUENCE [LARGE SCALE GENOMIC DNA]</scope>
    <source>
        <strain evidence="1">AR-01</strain>
    </source>
</reference>
<gene>
    <name evidence="1" type="ORF">HAX54_008264</name>
</gene>
<dbReference type="EMBL" id="JACEIK010001427">
    <property type="protein sequence ID" value="MCD7469326.1"/>
    <property type="molecule type" value="Genomic_DNA"/>
</dbReference>
<dbReference type="InterPro" id="IPR053151">
    <property type="entry name" value="RNase_H-like"/>
</dbReference>
<proteinExistence type="predicted"/>
<protein>
    <recommendedName>
        <fullName evidence="3">RNase H type-1 domain-containing protein</fullName>
    </recommendedName>
</protein>
<evidence type="ECO:0000313" key="1">
    <source>
        <dbReference type="EMBL" id="MCD7469326.1"/>
    </source>
</evidence>
<dbReference type="PANTHER" id="PTHR47723">
    <property type="entry name" value="OS05G0353850 PROTEIN"/>
    <property type="match status" value="1"/>
</dbReference>
<dbReference type="Proteomes" id="UP000823775">
    <property type="component" value="Unassembled WGS sequence"/>
</dbReference>
<keyword evidence="2" id="KW-1185">Reference proteome</keyword>
<evidence type="ECO:0000313" key="2">
    <source>
        <dbReference type="Proteomes" id="UP000823775"/>
    </source>
</evidence>
<organism evidence="1 2">
    <name type="scientific">Datura stramonium</name>
    <name type="common">Jimsonweed</name>
    <name type="synonym">Common thornapple</name>
    <dbReference type="NCBI Taxonomy" id="4076"/>
    <lineage>
        <taxon>Eukaryota</taxon>
        <taxon>Viridiplantae</taxon>
        <taxon>Streptophyta</taxon>
        <taxon>Embryophyta</taxon>
        <taxon>Tracheophyta</taxon>
        <taxon>Spermatophyta</taxon>
        <taxon>Magnoliopsida</taxon>
        <taxon>eudicotyledons</taxon>
        <taxon>Gunneridae</taxon>
        <taxon>Pentapetalae</taxon>
        <taxon>asterids</taxon>
        <taxon>lamiids</taxon>
        <taxon>Solanales</taxon>
        <taxon>Solanaceae</taxon>
        <taxon>Solanoideae</taxon>
        <taxon>Datureae</taxon>
        <taxon>Datura</taxon>
    </lineage>
</organism>
<sequence>MKASEYKYSTTNKDVDNNTKEVHIKWNQPSKDILKLNIDGAVKRKNDAAIGGVIKNSDGDWIMGFYQKNTSQLKKLQNPVIRHSYREGNKVAHLLAKEGLKLATYTYLTTVTTPLPAVLSAFMATRKEQLLAESFLNMNVINYLVLEILL</sequence>
<accession>A0ABS8TEB7</accession>